<dbReference type="Gene3D" id="1.10.730.10">
    <property type="entry name" value="Isoleucyl-tRNA Synthetase, Domain 1"/>
    <property type="match status" value="1"/>
</dbReference>
<dbReference type="Pfam" id="PF00133">
    <property type="entry name" value="tRNA-synt_1"/>
    <property type="match status" value="1"/>
</dbReference>
<dbReference type="PROSITE" id="PS00178">
    <property type="entry name" value="AA_TRNA_LIGASE_I"/>
    <property type="match status" value="1"/>
</dbReference>
<keyword evidence="3 12" id="KW-0963">Cytoplasm</keyword>
<evidence type="ECO:0000256" key="12">
    <source>
        <dbReference type="HAMAP-Rule" id="MF_02004"/>
    </source>
</evidence>
<dbReference type="GO" id="GO:0005524">
    <property type="term" value="F:ATP binding"/>
    <property type="evidence" value="ECO:0007669"/>
    <property type="project" value="UniProtKB-UniRule"/>
</dbReference>
<dbReference type="InterPro" id="IPR009080">
    <property type="entry name" value="tRNAsynth_Ia_anticodon-bd"/>
</dbReference>
<evidence type="ECO:0000256" key="3">
    <source>
        <dbReference type="ARBA" id="ARBA00022490"/>
    </source>
</evidence>
<keyword evidence="6 12" id="KW-0067">ATP-binding</keyword>
<dbReference type="GO" id="GO:0005829">
    <property type="term" value="C:cytosol"/>
    <property type="evidence" value="ECO:0007669"/>
    <property type="project" value="TreeGrafter"/>
</dbReference>
<dbReference type="GO" id="GO:0004832">
    <property type="term" value="F:valine-tRNA ligase activity"/>
    <property type="evidence" value="ECO:0007669"/>
    <property type="project" value="UniProtKB-UniRule"/>
</dbReference>
<organism evidence="16 17">
    <name type="scientific">Tepidiforma thermophila (strain KCTC 52669 / CGMCC 1.13589 / G233)</name>
    <dbReference type="NCBI Taxonomy" id="2761530"/>
    <lineage>
        <taxon>Bacteria</taxon>
        <taxon>Bacillati</taxon>
        <taxon>Chloroflexota</taxon>
        <taxon>Tepidiformia</taxon>
        <taxon>Tepidiformales</taxon>
        <taxon>Tepidiformaceae</taxon>
        <taxon>Tepidiforma</taxon>
    </lineage>
</organism>
<evidence type="ECO:0000313" key="17">
    <source>
        <dbReference type="Proteomes" id="UP000223071"/>
    </source>
</evidence>
<dbReference type="InterPro" id="IPR009008">
    <property type="entry name" value="Val/Leu/Ile-tRNA-synth_edit"/>
</dbReference>
<feature type="domain" description="Aminoacyl-tRNA synthetase class Ia" evidence="13">
    <location>
        <begin position="23"/>
        <end position="584"/>
    </location>
</feature>
<dbReference type="CDD" id="cd07962">
    <property type="entry name" value="Anticodon_Ia_Val"/>
    <property type="match status" value="1"/>
</dbReference>
<dbReference type="Gene3D" id="3.40.50.620">
    <property type="entry name" value="HUPs"/>
    <property type="match status" value="2"/>
</dbReference>
<dbReference type="InterPro" id="IPR014729">
    <property type="entry name" value="Rossmann-like_a/b/a_fold"/>
</dbReference>
<evidence type="ECO:0000259" key="15">
    <source>
        <dbReference type="Pfam" id="PF10458"/>
    </source>
</evidence>
<dbReference type="Gene3D" id="1.10.287.380">
    <property type="entry name" value="Valyl-tRNA synthetase, C-terminal domain"/>
    <property type="match status" value="1"/>
</dbReference>
<dbReference type="HAMAP" id="MF_02004">
    <property type="entry name" value="Val_tRNA_synth_type1"/>
    <property type="match status" value="1"/>
</dbReference>
<evidence type="ECO:0000256" key="9">
    <source>
        <dbReference type="ARBA" id="ARBA00023146"/>
    </source>
</evidence>
<evidence type="ECO:0000259" key="13">
    <source>
        <dbReference type="Pfam" id="PF00133"/>
    </source>
</evidence>
<dbReference type="InterPro" id="IPR019499">
    <property type="entry name" value="Val-tRNA_synth_tRNA-bd"/>
</dbReference>
<dbReference type="NCBIfam" id="NF004349">
    <property type="entry name" value="PRK05729.1"/>
    <property type="match status" value="1"/>
</dbReference>
<dbReference type="AlphaFoldDB" id="A0A2A9HCN6"/>
<dbReference type="InterPro" id="IPR001412">
    <property type="entry name" value="aa-tRNA-synth_I_CS"/>
</dbReference>
<dbReference type="SUPFAM" id="SSF52374">
    <property type="entry name" value="Nucleotidylyl transferase"/>
    <property type="match status" value="1"/>
</dbReference>
<keyword evidence="4 12" id="KW-0436">Ligase</keyword>
<evidence type="ECO:0000256" key="5">
    <source>
        <dbReference type="ARBA" id="ARBA00022741"/>
    </source>
</evidence>
<dbReference type="RefSeq" id="WP_098502436.1">
    <property type="nucleotide sequence ID" value="NZ_PDJQ01000001.1"/>
</dbReference>
<proteinExistence type="inferred from homology"/>
<dbReference type="GO" id="GO:0006438">
    <property type="term" value="P:valyl-tRNA aminoacylation"/>
    <property type="evidence" value="ECO:0007669"/>
    <property type="project" value="UniProtKB-UniRule"/>
</dbReference>
<dbReference type="InterPro" id="IPR002300">
    <property type="entry name" value="aa-tRNA-synth_Ia"/>
</dbReference>
<dbReference type="SUPFAM" id="SSF47323">
    <property type="entry name" value="Anticodon-binding domain of a subclass of class I aminoacyl-tRNA synthetases"/>
    <property type="match status" value="1"/>
</dbReference>
<comment type="function">
    <text evidence="12">Catalyzes the attachment of valine to tRNA(Val). As ValRS can inadvertently accommodate and process structurally similar amino acids such as threonine, to avoid such errors, it has a 'posttransfer' editing activity that hydrolyzes mischarged Thr-tRNA(Val) in a tRNA-dependent manner.</text>
</comment>
<comment type="caution">
    <text evidence="16">The sequence shown here is derived from an EMBL/GenBank/DDBJ whole genome shotgun (WGS) entry which is preliminary data.</text>
</comment>
<evidence type="ECO:0000256" key="11">
    <source>
        <dbReference type="ARBA" id="ARBA00060830"/>
    </source>
</evidence>
<feature type="domain" description="Methionyl/Valyl/Leucyl/Isoleucyl-tRNA synthetase anticodon-binding" evidence="14">
    <location>
        <begin position="631"/>
        <end position="778"/>
    </location>
</feature>
<comment type="subcellular location">
    <subcellularLocation>
        <location evidence="1 12">Cytoplasm</location>
    </subcellularLocation>
</comment>
<feature type="domain" description="Valyl-tRNA synthetase tRNA-binding arm" evidence="15">
    <location>
        <begin position="836"/>
        <end position="901"/>
    </location>
</feature>
<sequence length="905" mass="102997">MTTQTPGPVLPPAYEPANVEERIYRMWEEAGYFKPRIDPNLEPYCIIMPPPNVTGELHLGHGLEDAITDALVRWHRMQGEPTLWLPGEDHAGIATQNVIEKELAKEGLTRHDLGRERFIERTWEWVRKYRSRIADQHRKLGASADWSRDVFTLDPQIVKAVRTTFVNLYRDGLIYRGLRMINWCPRCETALSDLEVDYLEVASKLYYIRYPVVGEGGMPLPDYVVVATTRPETMVGDTGVAVNPADERYEEKIGRMLLLPIIGREIPVVADEHVKMEFGTGAVKVTPGHDPNDWEIGQRHDLPVVVAIDLKGRMNEEAGPYAGMTVEEARAAILRDLEDEGFLDHVEEYTHSVGHCSRCKTVVQPLPSEQWFVAVTREYEPGHSLAGDAIAAVKDGRIRMVPQRFEKVYLNWMENIRDWCISRQLWWGHQIPVWYCENGHTICQVEDPDACPECGGSLRQDEDVLDTWFSSALAPHADLGWPDDTEDLRYFYPTTDMQMGYDIMFFWCARMIMFGLYNMRHRGPEEAVPFRTVLFHGLIRDQHGEKMTKSRGNVVDPLVAAKTYGADAFRFAIVTGATLGQDQRYSDERMAAARNFANKLWNSARFVLMRVGDRKLKRPHPLDRDLYALEDRWILSRLERLEREADSLLRAYQLGECARQIEEFLWGEFCDWYIEMVKPRLQAGDERPLKVLVHVLDHGLRLLHPFMPFVTEELWQALRGHIDDEMAPQLIVAWYPKSGGNWGDDAAEAAMAHVIEVNRTIRNIRAEKRLEAGARPQVVVRAESYAAALRETAAATNFTSRVELTVLGPEAPLPEGEWGFGRVADTEVAVALPQVDVAAERARLEKELAEAEAHLERLERQLGNAAFRAKAPAHVVQGMEQTAAETRERVEGLRERLAALGGRAG</sequence>
<evidence type="ECO:0000259" key="14">
    <source>
        <dbReference type="Pfam" id="PF08264"/>
    </source>
</evidence>
<evidence type="ECO:0000256" key="6">
    <source>
        <dbReference type="ARBA" id="ARBA00022840"/>
    </source>
</evidence>
<dbReference type="InterPro" id="IPR037118">
    <property type="entry name" value="Val-tRNA_synth_C_sf"/>
</dbReference>
<dbReference type="Pfam" id="PF08264">
    <property type="entry name" value="Anticodon_1"/>
    <property type="match status" value="1"/>
</dbReference>
<evidence type="ECO:0000256" key="8">
    <source>
        <dbReference type="ARBA" id="ARBA00023054"/>
    </source>
</evidence>
<feature type="short sequence motif" description="'HIGH' region" evidence="12">
    <location>
        <begin position="51"/>
        <end position="61"/>
    </location>
</feature>
<gene>
    <name evidence="12" type="primary">valS</name>
    <name evidence="16" type="ORF">A9A59_0134</name>
</gene>
<comment type="catalytic activity">
    <reaction evidence="10 12">
        <text>tRNA(Val) + L-valine + ATP = L-valyl-tRNA(Val) + AMP + diphosphate</text>
        <dbReference type="Rhea" id="RHEA:10704"/>
        <dbReference type="Rhea" id="RHEA-COMP:9672"/>
        <dbReference type="Rhea" id="RHEA-COMP:9708"/>
        <dbReference type="ChEBI" id="CHEBI:30616"/>
        <dbReference type="ChEBI" id="CHEBI:33019"/>
        <dbReference type="ChEBI" id="CHEBI:57762"/>
        <dbReference type="ChEBI" id="CHEBI:78442"/>
        <dbReference type="ChEBI" id="CHEBI:78537"/>
        <dbReference type="ChEBI" id="CHEBI:456215"/>
        <dbReference type="EC" id="6.1.1.9"/>
    </reaction>
</comment>
<evidence type="ECO:0000256" key="7">
    <source>
        <dbReference type="ARBA" id="ARBA00022917"/>
    </source>
</evidence>
<dbReference type="PANTHER" id="PTHR11946">
    <property type="entry name" value="VALYL-TRNA SYNTHETASES"/>
    <property type="match status" value="1"/>
</dbReference>
<dbReference type="EC" id="6.1.1.9" evidence="12"/>
<dbReference type="InterPro" id="IPR033705">
    <property type="entry name" value="Anticodon_Ia_Val"/>
</dbReference>
<dbReference type="EMBL" id="PDJQ01000001">
    <property type="protein sequence ID" value="PFG72941.1"/>
    <property type="molecule type" value="Genomic_DNA"/>
</dbReference>
<dbReference type="FunFam" id="1.10.287.380:FF:000001">
    <property type="entry name" value="Valine--tRNA ligase"/>
    <property type="match status" value="1"/>
</dbReference>
<feature type="short sequence motif" description="'KMSKS' region" evidence="12">
    <location>
        <begin position="546"/>
        <end position="550"/>
    </location>
</feature>
<evidence type="ECO:0000256" key="4">
    <source>
        <dbReference type="ARBA" id="ARBA00022598"/>
    </source>
</evidence>
<evidence type="ECO:0000256" key="10">
    <source>
        <dbReference type="ARBA" id="ARBA00047552"/>
    </source>
</evidence>
<reference evidence="16 17" key="1">
    <citation type="submission" date="2017-09" db="EMBL/GenBank/DDBJ databases">
        <title>Sequencing the genomes of two abundant thermophiles in Great Basin hot springs: Thermocrinis jamiesonii and novel Chloroflexi Thermoflexus hugenholtzii.</title>
        <authorList>
            <person name="Hedlund B."/>
        </authorList>
    </citation>
    <scope>NUCLEOTIDE SEQUENCE [LARGE SCALE GENOMIC DNA]</scope>
    <source>
        <strain evidence="16 17">G233</strain>
    </source>
</reference>
<dbReference type="Proteomes" id="UP000223071">
    <property type="component" value="Unassembled WGS sequence"/>
</dbReference>
<dbReference type="Pfam" id="PF10458">
    <property type="entry name" value="Val_tRNA-synt_C"/>
    <property type="match status" value="1"/>
</dbReference>
<dbReference type="PANTHER" id="PTHR11946:SF93">
    <property type="entry name" value="VALINE--TRNA LIGASE, CHLOROPLASTIC_MITOCHONDRIAL 2"/>
    <property type="match status" value="1"/>
</dbReference>
<dbReference type="InterPro" id="IPR013155">
    <property type="entry name" value="M/V/L/I-tRNA-synth_anticd-bd"/>
</dbReference>
<evidence type="ECO:0000313" key="16">
    <source>
        <dbReference type="EMBL" id="PFG72941.1"/>
    </source>
</evidence>
<dbReference type="CDD" id="cd00817">
    <property type="entry name" value="ValRS_core"/>
    <property type="match status" value="1"/>
</dbReference>
<protein>
    <recommendedName>
        <fullName evidence="12">Valine--tRNA ligase</fullName>
        <ecNumber evidence="12">6.1.1.9</ecNumber>
    </recommendedName>
    <alternativeName>
        <fullName evidence="12">Valyl-tRNA synthetase</fullName>
        <shortName evidence="12">ValRS</shortName>
    </alternativeName>
</protein>
<comment type="subunit">
    <text evidence="2 12">Monomer.</text>
</comment>
<comment type="domain">
    <text evidence="12">The C-terminal coiled-coil domain is crucial for aminoacylation activity.</text>
</comment>
<dbReference type="InterPro" id="IPR002303">
    <property type="entry name" value="Valyl-tRNA_ligase"/>
</dbReference>
<keyword evidence="9 12" id="KW-0030">Aminoacyl-tRNA synthetase</keyword>
<feature type="coiled-coil region" evidence="12">
    <location>
        <begin position="834"/>
        <end position="903"/>
    </location>
</feature>
<evidence type="ECO:0000256" key="1">
    <source>
        <dbReference type="ARBA" id="ARBA00004496"/>
    </source>
</evidence>
<accession>A0A2A9HCN6</accession>
<dbReference type="SUPFAM" id="SSF46589">
    <property type="entry name" value="tRNA-binding arm"/>
    <property type="match status" value="1"/>
</dbReference>
<comment type="similarity">
    <text evidence="11 12">Belongs to the class-I aminoacyl-tRNA synthetase family. ValS type 1 subfamily.</text>
</comment>
<dbReference type="NCBIfam" id="TIGR00422">
    <property type="entry name" value="valS"/>
    <property type="match status" value="1"/>
</dbReference>
<dbReference type="InterPro" id="IPR010978">
    <property type="entry name" value="tRNA-bd_arm"/>
</dbReference>
<keyword evidence="7 12" id="KW-0648">Protein biosynthesis</keyword>
<dbReference type="GO" id="GO:0002161">
    <property type="term" value="F:aminoacyl-tRNA deacylase activity"/>
    <property type="evidence" value="ECO:0007669"/>
    <property type="project" value="InterPro"/>
</dbReference>
<keyword evidence="17" id="KW-1185">Reference proteome</keyword>
<dbReference type="SUPFAM" id="SSF50677">
    <property type="entry name" value="ValRS/IleRS/LeuRS editing domain"/>
    <property type="match status" value="1"/>
</dbReference>
<keyword evidence="5 12" id="KW-0547">Nucleotide-binding</keyword>
<feature type="binding site" evidence="12">
    <location>
        <position position="549"/>
    </location>
    <ligand>
        <name>ATP</name>
        <dbReference type="ChEBI" id="CHEBI:30616"/>
    </ligand>
</feature>
<dbReference type="PRINTS" id="PR00986">
    <property type="entry name" value="TRNASYNTHVAL"/>
</dbReference>
<keyword evidence="8 12" id="KW-0175">Coiled coil</keyword>
<name>A0A2A9HCN6_TEPT2</name>
<evidence type="ECO:0000256" key="2">
    <source>
        <dbReference type="ARBA" id="ARBA00011245"/>
    </source>
</evidence>
<comment type="domain">
    <text evidence="12">ValRS has two distinct active sites: one for aminoacylation and one for editing. The misactivated threonine is translocated from the active site to the editing site.</text>
</comment>
<dbReference type="FunFam" id="3.40.50.620:FF:000032">
    <property type="entry name" value="Valine--tRNA ligase"/>
    <property type="match status" value="1"/>
</dbReference>